<dbReference type="InterPro" id="IPR003594">
    <property type="entry name" value="HATPase_dom"/>
</dbReference>
<dbReference type="PANTHER" id="PTHR24421">
    <property type="entry name" value="NITRATE/NITRITE SENSOR PROTEIN NARX-RELATED"/>
    <property type="match status" value="1"/>
</dbReference>
<keyword evidence="5" id="KW-0547">Nucleotide-binding</keyword>
<gene>
    <name evidence="12" type="ORF">ATL31_2446</name>
</gene>
<keyword evidence="8" id="KW-0902">Two-component regulatory system</keyword>
<feature type="transmembrane region" description="Helical" evidence="10">
    <location>
        <begin position="161"/>
        <end position="183"/>
    </location>
</feature>
<evidence type="ECO:0000256" key="3">
    <source>
        <dbReference type="ARBA" id="ARBA00022553"/>
    </source>
</evidence>
<evidence type="ECO:0000256" key="5">
    <source>
        <dbReference type="ARBA" id="ARBA00022741"/>
    </source>
</evidence>
<evidence type="ECO:0000256" key="9">
    <source>
        <dbReference type="SAM" id="MobiDB-lite"/>
    </source>
</evidence>
<dbReference type="GO" id="GO:0000155">
    <property type="term" value="F:phosphorelay sensor kinase activity"/>
    <property type="evidence" value="ECO:0007669"/>
    <property type="project" value="InterPro"/>
</dbReference>
<dbReference type="Pfam" id="PF07730">
    <property type="entry name" value="HisKA_3"/>
    <property type="match status" value="1"/>
</dbReference>
<keyword evidence="7" id="KW-0067">ATP-binding</keyword>
<evidence type="ECO:0000256" key="4">
    <source>
        <dbReference type="ARBA" id="ARBA00022679"/>
    </source>
</evidence>
<dbReference type="Pfam" id="PF02518">
    <property type="entry name" value="HATPase_c"/>
    <property type="match status" value="1"/>
</dbReference>
<evidence type="ECO:0000256" key="7">
    <source>
        <dbReference type="ARBA" id="ARBA00022840"/>
    </source>
</evidence>
<sequence length="415" mass="44061">MPPRRPCATDPGPLSPRDGAERVRTSLVVYAAVIWVTAAALVVLDRAVGPLPSVRACIALLVGGGLVYAAAFGLVRVGRVRTAALLALVGTWVMAVGFVWVAPYTTPISILVLHVPSLLITGAFSLRARGGILLTTVALTGLLVGLGEARREGSAVEVALMPYLPLLTAAFTTVVAVLLVVGIRDHMQRLARRTADLRASQRRLALVSLETRREIERDLHDGAQQRLTTLAVDLGRVQRLWDDDPERARAIVAGMSAQLQEAIQELRDLAHGIYPALLGEQGLAGALPAVARRTTLPCVVDLRLARRHSPTVEGAVYFCCLEAVHNADRHSGGGRVTVEVRDDDGPSGADLWFRVHDDGAGFLVGERGSSHGLTGMRDRIQSAGGELEVESSPGSGTSVVGRFRADREADAAPPG</sequence>
<keyword evidence="10" id="KW-1133">Transmembrane helix</keyword>
<evidence type="ECO:0000256" key="10">
    <source>
        <dbReference type="SAM" id="Phobius"/>
    </source>
</evidence>
<feature type="transmembrane region" description="Helical" evidence="10">
    <location>
        <begin position="131"/>
        <end position="149"/>
    </location>
</feature>
<keyword evidence="10" id="KW-0472">Membrane</keyword>
<dbReference type="EC" id="2.7.13.3" evidence="2"/>
<dbReference type="SUPFAM" id="SSF55874">
    <property type="entry name" value="ATPase domain of HSP90 chaperone/DNA topoisomerase II/histidine kinase"/>
    <property type="match status" value="1"/>
</dbReference>
<evidence type="ECO:0000256" key="8">
    <source>
        <dbReference type="ARBA" id="ARBA00023012"/>
    </source>
</evidence>
<feature type="transmembrane region" description="Helical" evidence="10">
    <location>
        <begin position="82"/>
        <end position="102"/>
    </location>
</feature>
<organism evidence="12 13">
    <name type="scientific">Phycicoccus duodecadis</name>
    <dbReference type="NCBI Taxonomy" id="173053"/>
    <lineage>
        <taxon>Bacteria</taxon>
        <taxon>Bacillati</taxon>
        <taxon>Actinomycetota</taxon>
        <taxon>Actinomycetes</taxon>
        <taxon>Micrococcales</taxon>
        <taxon>Intrasporangiaceae</taxon>
        <taxon>Phycicoccus</taxon>
    </lineage>
</organism>
<dbReference type="GO" id="GO:0005524">
    <property type="term" value="F:ATP binding"/>
    <property type="evidence" value="ECO:0007669"/>
    <property type="project" value="UniProtKB-KW"/>
</dbReference>
<dbReference type="InterPro" id="IPR050482">
    <property type="entry name" value="Sensor_HK_TwoCompSys"/>
</dbReference>
<dbReference type="Gene3D" id="3.30.565.10">
    <property type="entry name" value="Histidine kinase-like ATPase, C-terminal domain"/>
    <property type="match status" value="1"/>
</dbReference>
<name>A0A2N3YLC0_9MICO</name>
<dbReference type="Gene3D" id="1.20.5.1930">
    <property type="match status" value="1"/>
</dbReference>
<dbReference type="PANTHER" id="PTHR24421:SF10">
    <property type="entry name" value="NITRATE_NITRITE SENSOR PROTEIN NARQ"/>
    <property type="match status" value="1"/>
</dbReference>
<keyword evidence="4" id="KW-0808">Transferase</keyword>
<evidence type="ECO:0000313" key="12">
    <source>
        <dbReference type="EMBL" id="PKW27598.1"/>
    </source>
</evidence>
<proteinExistence type="predicted"/>
<keyword evidence="3" id="KW-0597">Phosphoprotein</keyword>
<evidence type="ECO:0000256" key="6">
    <source>
        <dbReference type="ARBA" id="ARBA00022777"/>
    </source>
</evidence>
<dbReference type="GO" id="GO:0046983">
    <property type="term" value="F:protein dimerization activity"/>
    <property type="evidence" value="ECO:0007669"/>
    <property type="project" value="InterPro"/>
</dbReference>
<accession>A0A2N3YLC0</accession>
<evidence type="ECO:0000256" key="2">
    <source>
        <dbReference type="ARBA" id="ARBA00012438"/>
    </source>
</evidence>
<evidence type="ECO:0000259" key="11">
    <source>
        <dbReference type="SMART" id="SM00387"/>
    </source>
</evidence>
<feature type="region of interest" description="Disordered" evidence="9">
    <location>
        <begin position="383"/>
        <end position="415"/>
    </location>
</feature>
<feature type="transmembrane region" description="Helical" evidence="10">
    <location>
        <begin position="27"/>
        <end position="47"/>
    </location>
</feature>
<feature type="compositionally biased region" description="Basic and acidic residues" evidence="9">
    <location>
        <begin position="403"/>
        <end position="415"/>
    </location>
</feature>
<keyword evidence="13" id="KW-1185">Reference proteome</keyword>
<dbReference type="SMART" id="SM00387">
    <property type="entry name" value="HATPase_c"/>
    <property type="match status" value="1"/>
</dbReference>
<comment type="catalytic activity">
    <reaction evidence="1">
        <text>ATP + protein L-histidine = ADP + protein N-phospho-L-histidine.</text>
        <dbReference type="EC" id="2.7.13.3"/>
    </reaction>
</comment>
<dbReference type="EMBL" id="PJNE01000001">
    <property type="protein sequence ID" value="PKW27598.1"/>
    <property type="molecule type" value="Genomic_DNA"/>
</dbReference>
<evidence type="ECO:0000313" key="13">
    <source>
        <dbReference type="Proteomes" id="UP000233781"/>
    </source>
</evidence>
<keyword evidence="10" id="KW-0812">Transmembrane</keyword>
<reference evidence="12 13" key="1">
    <citation type="submission" date="2017-12" db="EMBL/GenBank/DDBJ databases">
        <title>Sequencing the genomes of 1000 Actinobacteria strains.</title>
        <authorList>
            <person name="Klenk H.-P."/>
        </authorList>
    </citation>
    <scope>NUCLEOTIDE SEQUENCE [LARGE SCALE GENOMIC DNA]</scope>
    <source>
        <strain evidence="12 13">DSM 12806</strain>
    </source>
</reference>
<dbReference type="Proteomes" id="UP000233781">
    <property type="component" value="Unassembled WGS sequence"/>
</dbReference>
<dbReference type="InterPro" id="IPR036890">
    <property type="entry name" value="HATPase_C_sf"/>
</dbReference>
<dbReference type="GO" id="GO:0016020">
    <property type="term" value="C:membrane"/>
    <property type="evidence" value="ECO:0007669"/>
    <property type="project" value="InterPro"/>
</dbReference>
<dbReference type="CDD" id="cd16917">
    <property type="entry name" value="HATPase_UhpB-NarQ-NarX-like"/>
    <property type="match status" value="1"/>
</dbReference>
<dbReference type="AlphaFoldDB" id="A0A2N3YLC0"/>
<feature type="transmembrane region" description="Helical" evidence="10">
    <location>
        <begin position="53"/>
        <end position="75"/>
    </location>
</feature>
<dbReference type="InterPro" id="IPR011712">
    <property type="entry name" value="Sig_transdc_His_kin_sub3_dim/P"/>
</dbReference>
<protein>
    <recommendedName>
        <fullName evidence="2">histidine kinase</fullName>
        <ecNumber evidence="2">2.7.13.3</ecNumber>
    </recommendedName>
</protein>
<evidence type="ECO:0000256" key="1">
    <source>
        <dbReference type="ARBA" id="ARBA00000085"/>
    </source>
</evidence>
<keyword evidence="6 12" id="KW-0418">Kinase</keyword>
<feature type="domain" description="Histidine kinase/HSP90-like ATPase" evidence="11">
    <location>
        <begin position="311"/>
        <end position="407"/>
    </location>
</feature>
<comment type="caution">
    <text evidence="12">The sequence shown here is derived from an EMBL/GenBank/DDBJ whole genome shotgun (WGS) entry which is preliminary data.</text>
</comment>